<reference evidence="1" key="2">
    <citation type="submission" date="2024-02" db="EMBL/GenBank/DDBJ databases">
        <title>Comparative genomics of Cryptococcus and Kwoniella reveals pathogenesis evolution and contrasting modes of karyotype evolution via chromosome fusion or intercentromeric recombination.</title>
        <authorList>
            <person name="Coelho M.A."/>
            <person name="David-Palma M."/>
            <person name="Shea T."/>
            <person name="Bowers K."/>
            <person name="McGinley-Smith S."/>
            <person name="Mohammad A.W."/>
            <person name="Gnirke A."/>
            <person name="Yurkov A.M."/>
            <person name="Nowrousian M."/>
            <person name="Sun S."/>
            <person name="Cuomo C.A."/>
            <person name="Heitman J."/>
        </authorList>
    </citation>
    <scope>NUCLEOTIDE SEQUENCE</scope>
    <source>
        <strain evidence="1">CBS 10118</strain>
    </source>
</reference>
<reference evidence="1" key="1">
    <citation type="submission" date="2013-07" db="EMBL/GenBank/DDBJ databases">
        <authorList>
            <consortium name="The Broad Institute Genome Sequencing Platform"/>
            <person name="Cuomo C."/>
            <person name="Litvintseva A."/>
            <person name="Chen Y."/>
            <person name="Heitman J."/>
            <person name="Sun S."/>
            <person name="Springer D."/>
            <person name="Dromer F."/>
            <person name="Young S.K."/>
            <person name="Zeng Q."/>
            <person name="Gargeya S."/>
            <person name="Fitzgerald M."/>
            <person name="Abouelleil A."/>
            <person name="Alvarado L."/>
            <person name="Berlin A.M."/>
            <person name="Chapman S.B."/>
            <person name="Dewar J."/>
            <person name="Goldberg J."/>
            <person name="Griggs A."/>
            <person name="Gujja S."/>
            <person name="Hansen M."/>
            <person name="Howarth C."/>
            <person name="Imamovic A."/>
            <person name="Larimer J."/>
            <person name="McCowan C."/>
            <person name="Murphy C."/>
            <person name="Pearson M."/>
            <person name="Priest M."/>
            <person name="Roberts A."/>
            <person name="Saif S."/>
            <person name="Shea T."/>
            <person name="Sykes S."/>
            <person name="Wortman J."/>
            <person name="Nusbaum C."/>
            <person name="Birren B."/>
        </authorList>
    </citation>
    <scope>NUCLEOTIDE SEQUENCE</scope>
    <source>
        <strain evidence="1">CBS 10118</strain>
    </source>
</reference>
<dbReference type="RefSeq" id="XP_065726163.1">
    <property type="nucleotide sequence ID" value="XM_065870091.1"/>
</dbReference>
<dbReference type="AlphaFoldDB" id="A0AAJ8K9X1"/>
<protein>
    <submittedName>
        <fullName evidence="1">Uncharacterized protein</fullName>
    </submittedName>
</protein>
<proteinExistence type="predicted"/>
<dbReference type="KEGG" id="kbi:30213139"/>
<evidence type="ECO:0000313" key="1">
    <source>
        <dbReference type="EMBL" id="WVW83437.1"/>
    </source>
</evidence>
<dbReference type="Proteomes" id="UP000092730">
    <property type="component" value="Chromosome 3"/>
</dbReference>
<keyword evidence="2" id="KW-1185">Reference proteome</keyword>
<name>A0AAJ8K9X1_9TREE</name>
<accession>A0AAJ8K9X1</accession>
<gene>
    <name evidence="1" type="ORF">I302_105458</name>
</gene>
<dbReference type="GeneID" id="30213139"/>
<sequence length="133" mass="14683">MDYPTTASSIQQMISGFGSLNKSPRASAISQRIRSHRFERSFSPLQRALSELSQSQLNRSFLGDPIVSGEEWARYHSLGVPEGKMLARDKWNDQDVLLDLDEYAHTNGGSGIGKMTGGVRGHAFCFGCTQTIM</sequence>
<evidence type="ECO:0000313" key="2">
    <source>
        <dbReference type="Proteomes" id="UP000092730"/>
    </source>
</evidence>
<organism evidence="1 2">
    <name type="scientific">Kwoniella bestiolae CBS 10118</name>
    <dbReference type="NCBI Taxonomy" id="1296100"/>
    <lineage>
        <taxon>Eukaryota</taxon>
        <taxon>Fungi</taxon>
        <taxon>Dikarya</taxon>
        <taxon>Basidiomycota</taxon>
        <taxon>Agaricomycotina</taxon>
        <taxon>Tremellomycetes</taxon>
        <taxon>Tremellales</taxon>
        <taxon>Cryptococcaceae</taxon>
        <taxon>Kwoniella</taxon>
    </lineage>
</organism>
<dbReference type="EMBL" id="CP144543">
    <property type="protein sequence ID" value="WVW83437.1"/>
    <property type="molecule type" value="Genomic_DNA"/>
</dbReference>